<dbReference type="PANTHER" id="PTHR46910:SF25">
    <property type="entry name" value="ABC-TRANSPORTER-REGULATING TRANSCRIPTION FACTOR"/>
    <property type="match status" value="1"/>
</dbReference>
<organism evidence="3 4">
    <name type="scientific">Lepraria neglecta</name>
    <dbReference type="NCBI Taxonomy" id="209136"/>
    <lineage>
        <taxon>Eukaryota</taxon>
        <taxon>Fungi</taxon>
        <taxon>Dikarya</taxon>
        <taxon>Ascomycota</taxon>
        <taxon>Pezizomycotina</taxon>
        <taxon>Lecanoromycetes</taxon>
        <taxon>OSLEUM clade</taxon>
        <taxon>Lecanoromycetidae</taxon>
        <taxon>Lecanorales</taxon>
        <taxon>Lecanorineae</taxon>
        <taxon>Stereocaulaceae</taxon>
        <taxon>Lepraria</taxon>
    </lineage>
</organism>
<feature type="compositionally biased region" description="Low complexity" evidence="2">
    <location>
        <begin position="630"/>
        <end position="646"/>
    </location>
</feature>
<feature type="compositionally biased region" description="Polar residues" evidence="2">
    <location>
        <begin position="648"/>
        <end position="678"/>
    </location>
</feature>
<keyword evidence="4" id="KW-1185">Reference proteome</keyword>
<proteinExistence type="predicted"/>
<dbReference type="CDD" id="cd12148">
    <property type="entry name" value="fungal_TF_MHR"/>
    <property type="match status" value="1"/>
</dbReference>
<dbReference type="InterPro" id="IPR050987">
    <property type="entry name" value="AtrR-like"/>
</dbReference>
<dbReference type="Proteomes" id="UP001276659">
    <property type="component" value="Unassembled WGS sequence"/>
</dbReference>
<name>A0AAD9Z4Q5_9LECA</name>
<evidence type="ECO:0000313" key="3">
    <source>
        <dbReference type="EMBL" id="KAK3171575.1"/>
    </source>
</evidence>
<evidence type="ECO:0000313" key="4">
    <source>
        <dbReference type="Proteomes" id="UP001276659"/>
    </source>
</evidence>
<reference evidence="3" key="1">
    <citation type="submission" date="2022-11" db="EMBL/GenBank/DDBJ databases">
        <title>Chromosomal genome sequence assembly and mating type (MAT) locus characterization of the leprose asexual lichenized fungus Lepraria neglecta (Nyl.) Erichsen.</title>
        <authorList>
            <person name="Allen J.L."/>
            <person name="Pfeffer B."/>
        </authorList>
    </citation>
    <scope>NUCLEOTIDE SEQUENCE</scope>
    <source>
        <strain evidence="3">Allen 5258</strain>
    </source>
</reference>
<feature type="region of interest" description="Disordered" evidence="2">
    <location>
        <begin position="599"/>
        <end position="678"/>
    </location>
</feature>
<dbReference type="PANTHER" id="PTHR46910">
    <property type="entry name" value="TRANSCRIPTION FACTOR PDR1"/>
    <property type="match status" value="1"/>
</dbReference>
<dbReference type="EMBL" id="JASNWA010000008">
    <property type="protein sequence ID" value="KAK3171575.1"/>
    <property type="molecule type" value="Genomic_DNA"/>
</dbReference>
<evidence type="ECO:0008006" key="5">
    <source>
        <dbReference type="Google" id="ProtNLM"/>
    </source>
</evidence>
<evidence type="ECO:0000256" key="1">
    <source>
        <dbReference type="ARBA" id="ARBA00023242"/>
    </source>
</evidence>
<evidence type="ECO:0000256" key="2">
    <source>
        <dbReference type="SAM" id="MobiDB-lite"/>
    </source>
</evidence>
<feature type="region of interest" description="Disordered" evidence="2">
    <location>
        <begin position="483"/>
        <end position="514"/>
    </location>
</feature>
<comment type="caution">
    <text evidence="3">The sequence shown here is derived from an EMBL/GenBank/DDBJ whole genome shotgun (WGS) entry which is preliminary data.</text>
</comment>
<keyword evidence="1" id="KW-0539">Nucleus</keyword>
<dbReference type="GO" id="GO:0003700">
    <property type="term" value="F:DNA-binding transcription factor activity"/>
    <property type="evidence" value="ECO:0007669"/>
    <property type="project" value="InterPro"/>
</dbReference>
<feature type="compositionally biased region" description="Low complexity" evidence="2">
    <location>
        <begin position="492"/>
        <end position="504"/>
    </location>
</feature>
<sequence>MPNRRCNNVGGLEDRLSNIEAELSFMNTLLKTNGNQRLFIETATEDECSGGLSANDPLGEDSPCLPPTDRHIVRSSSNLTDRYHGPCTLFALCNEFCDTLLSVQPMQTPISTKDASQRSKKHNRPAINDATKDLLDRICLEAGIEESVDLQADPIPIRLPPKQFLLMAQTQFFQQADYATDIFVQSCFWSNVERVYSRPFTPADEAWAICFNTIILLVLGPESSTQDCDSLIGSQFVRPFLLTVRSALSNPRVLMAAKIVNVQALALLSIAAQKYYPLGFAESIFAQACVLARTMGLHQARSAPAGVSSEEAQERFKVFRSLYLRDKSFSISRGSICWLPSFDCSLSSELGESGPAESKFAVRIQLARLEDESYRLFHSADSPTRSSAKYKSALIRIEQGLEHWANANEVFSSPYASTRDVDLQLEFLAARICVLRKSPEPSHVRRALSDSRASCLWVVISCGKHEPSMIEQLDVLLLSKSPTKSLGRKTSGRSSKSGKASSSESPKRNTSESVPSRFHSLLDTFSVPAFFLLATNVIWPSSAYDESKAEEDLNLLQRTCACYKELDARTQANNHTRKVGRAFESLLEVVNLIKTSQQLESPHYGMQQSNNAHNTPSTSNPFGEQHRLSEFSNLPSPSASSKPPISWESFSNKNTSTTTPESPSAGASTGLLTPMDSQCQPYDPLRQNLIFPHMQQQIMRPPSLNRQHTSESDVSMDDYADSRLLSEYLATNPFLSFDSTP</sequence>
<accession>A0AAD9Z4Q5</accession>
<dbReference type="AlphaFoldDB" id="A0AAD9Z4Q5"/>
<feature type="compositionally biased region" description="Polar residues" evidence="2">
    <location>
        <begin position="599"/>
        <end position="622"/>
    </location>
</feature>
<gene>
    <name evidence="3" type="ORF">OEA41_003659</name>
</gene>
<protein>
    <recommendedName>
        <fullName evidence="5">Transcription factor domain-containing protein</fullName>
    </recommendedName>
</protein>